<dbReference type="EMBL" id="JAHMUF010000015">
    <property type="protein sequence ID" value="KAG7192802.1"/>
    <property type="molecule type" value="Genomic_DNA"/>
</dbReference>
<dbReference type="RefSeq" id="XP_043048352.1">
    <property type="nucleotide sequence ID" value="XM_043192057.1"/>
</dbReference>
<name>A0A9P7V7S9_9ASCO</name>
<organism evidence="2 3">
    <name type="scientific">Scheffersomyces spartinae</name>
    <dbReference type="NCBI Taxonomy" id="45513"/>
    <lineage>
        <taxon>Eukaryota</taxon>
        <taxon>Fungi</taxon>
        <taxon>Dikarya</taxon>
        <taxon>Ascomycota</taxon>
        <taxon>Saccharomycotina</taxon>
        <taxon>Pichiomycetes</taxon>
        <taxon>Debaryomycetaceae</taxon>
        <taxon>Scheffersomyces</taxon>
    </lineage>
</organism>
<accession>A0A9P7V7S9</accession>
<keyword evidence="3" id="KW-1185">Reference proteome</keyword>
<dbReference type="Proteomes" id="UP000790833">
    <property type="component" value="Unassembled WGS sequence"/>
</dbReference>
<dbReference type="GeneID" id="66114631"/>
<evidence type="ECO:0000313" key="3">
    <source>
        <dbReference type="Proteomes" id="UP000790833"/>
    </source>
</evidence>
<protein>
    <submittedName>
        <fullName evidence="2">Uncharacterized protein</fullName>
    </submittedName>
</protein>
<sequence length="112" mass="12273">MGSCTSKPIDNEKTRVDVSGRQKQQKRLLVNPSQEISESKSKAKVQPGSTGHRLGGGEGAATQESSDTSAKEAMAKAAQDRFLRQQKHLEESNKKLDNYKKTSRAEKNLASK</sequence>
<feature type="compositionally biased region" description="Basic and acidic residues" evidence="1">
    <location>
        <begin position="9"/>
        <end position="20"/>
    </location>
</feature>
<evidence type="ECO:0000256" key="1">
    <source>
        <dbReference type="SAM" id="MobiDB-lite"/>
    </source>
</evidence>
<feature type="region of interest" description="Disordered" evidence="1">
    <location>
        <begin position="1"/>
        <end position="112"/>
    </location>
</feature>
<reference evidence="2" key="1">
    <citation type="submission" date="2021-03" db="EMBL/GenBank/DDBJ databases">
        <authorList>
            <person name="Palmer J.M."/>
        </authorList>
    </citation>
    <scope>NUCLEOTIDE SEQUENCE</scope>
    <source>
        <strain evidence="2">ARV_011</strain>
    </source>
</reference>
<feature type="compositionally biased region" description="Basic and acidic residues" evidence="1">
    <location>
        <begin position="69"/>
        <end position="112"/>
    </location>
</feature>
<gene>
    <name evidence="2" type="ORF">KQ657_001257</name>
</gene>
<proteinExistence type="predicted"/>
<comment type="caution">
    <text evidence="2">The sequence shown here is derived from an EMBL/GenBank/DDBJ whole genome shotgun (WGS) entry which is preliminary data.</text>
</comment>
<evidence type="ECO:0000313" key="2">
    <source>
        <dbReference type="EMBL" id="KAG7192802.1"/>
    </source>
</evidence>
<dbReference type="AlphaFoldDB" id="A0A9P7V7S9"/>